<dbReference type="InterPro" id="IPR014905">
    <property type="entry name" value="HIRAN"/>
</dbReference>
<dbReference type="AlphaFoldDB" id="A0A1E5R0Y4"/>
<keyword evidence="10" id="KW-0862">Zinc</keyword>
<dbReference type="GO" id="GO:0016818">
    <property type="term" value="F:hydrolase activity, acting on acid anhydrides, in phosphorus-containing anhydrides"/>
    <property type="evidence" value="ECO:0007669"/>
    <property type="project" value="InterPro"/>
</dbReference>
<dbReference type="GO" id="GO:0005524">
    <property type="term" value="F:ATP binding"/>
    <property type="evidence" value="ECO:0007669"/>
    <property type="project" value="UniProtKB-KW"/>
</dbReference>
<feature type="compositionally biased region" description="Acidic residues" evidence="15">
    <location>
        <begin position="304"/>
        <end position="316"/>
    </location>
</feature>
<evidence type="ECO:0000256" key="15">
    <source>
        <dbReference type="SAM" id="MobiDB-lite"/>
    </source>
</evidence>
<evidence type="ECO:0000256" key="4">
    <source>
        <dbReference type="ARBA" id="ARBA00022723"/>
    </source>
</evidence>
<dbReference type="GO" id="GO:0008094">
    <property type="term" value="F:ATP-dependent activity, acting on DNA"/>
    <property type="evidence" value="ECO:0007669"/>
    <property type="project" value="TreeGrafter"/>
</dbReference>
<keyword evidence="12" id="KW-0234">DNA repair</keyword>
<sequence>MSKPFFNSALDDENSAPAKLDTINDTENGDIASQETSIFDLKPFDEGEVSQKTRKAEKSLERTFAKKRQLDFYNRHTWHKFIGSFIVEGTATRPTTKPLIYGSKLSFLVTTLESNSKVKIKRSMGSLIKFWDPATRREVGRLPEKHASIIYPFLYNSDTEDPTSKKEVSFKATIVYAEPKRISVGDSFLVQIDCFLNSSLFELSSTTRPSIEASQLQNTTDLGHSLNGKKSSNILFGRNTDLDQHEEKLHRRRKALMTLFDELNLKPVPPNDDISIVSDTQNESDADQTLDVSTASAQKKEQENIEVIDLDDEDENDAIKEEHQGSRYKKYYDERPNAESSPELSVNQLQNIYKITQSMSSLMDLPETSPSGGFQFTLRKYQAQGLSWMLKREHAFDKIHDTEFINANSNKMNPLWKKFKFPNDSAWSLNKTPDTTKETAESEFFNEPSHFYANLYSGEFSLKVPTVKLMTKGGILADEMGLGKTISTLSLISTVSKDPDFQPYDIVKISEDNMKPYAYQTTLVVVPMSLLFQWKSEFENAMAGSSKYCEIFYGDQSQKKNLIQHLCSNKSTPTVLLTTYGVVQSEFSKYAKVKQGNFGLFSVKFFRLVIDEGHSIRNKQTKTAKSVFELKSSRKWVLTGTPIINKLDDLYALVRFLDLSPFSEPGFWRTSVSEPFENKKYKAALDVVSTILEPVLLRRTKNMQDADGAPLVELPKKNVKIQYIELSPLERRLYQSFLQVAEKNVRDSLKKGELLKNYSSILVHILRLRQLCCDLHLLMKAKKNKEAVQQSKFDDIIMEEDSEENQAENVAEAEHLDLAQLLKMSILRDRFFDQKDLAYLQNKDEFFGNLIGAEASSLRKMECQICLSSPIEPLESIVFTECHHIFCSDCMDRYLSHKETKNESAVCPICRTPELAPARLLSPIMDNTNKTIASFRIESPPVLEDFVQSTKMFHLTNDLYELYDDNPSERVIIFSQFSTFLDVIQNELEKKEHDSRFFVSKFDGRLNLKERQLVLQKFDQDSENNQLKVLLISLKAGGVGLNLTKANKAFLMDIWWNAGIEDQAIDRIHRIGQERDVFVKRYIIKNSVEEKMLKIQERKRMLGEIVEGDAEERRQRRIEEIKSLFE</sequence>
<proteinExistence type="inferred from homology"/>
<reference evidence="20" key="1">
    <citation type="journal article" date="2016" name="Genome Announc.">
        <title>Genome sequences of three species of Hanseniaspora isolated from spontaneous wine fermentations.</title>
        <authorList>
            <person name="Sternes P.R."/>
            <person name="Lee D."/>
            <person name="Kutyna D.R."/>
            <person name="Borneman A.R."/>
        </authorList>
    </citation>
    <scope>NUCLEOTIDE SEQUENCE [LARGE SCALE GENOMIC DNA]</scope>
    <source>
        <strain evidence="20">AWRI3579</strain>
    </source>
</reference>
<comment type="subcellular location">
    <subcellularLocation>
        <location evidence="1">Nucleus</location>
    </subcellularLocation>
</comment>
<keyword evidence="13" id="KW-0539">Nucleus</keyword>
<dbReference type="PROSITE" id="PS51192">
    <property type="entry name" value="HELICASE_ATP_BIND_1"/>
    <property type="match status" value="1"/>
</dbReference>
<keyword evidence="4" id="KW-0479">Metal-binding</keyword>
<dbReference type="GO" id="GO:0005634">
    <property type="term" value="C:nucleus"/>
    <property type="evidence" value="ECO:0007669"/>
    <property type="project" value="UniProtKB-SubCell"/>
</dbReference>
<name>A0A1E5R0Y4_9ASCO</name>
<protein>
    <recommendedName>
        <fullName evidence="3">DNA repair protein RAD5</fullName>
    </recommendedName>
</protein>
<evidence type="ECO:0000313" key="19">
    <source>
        <dbReference type="EMBL" id="OEJ80542.1"/>
    </source>
</evidence>
<keyword evidence="5" id="KW-0547">Nucleotide-binding</keyword>
<dbReference type="InterPro" id="IPR014001">
    <property type="entry name" value="Helicase_ATP-bd"/>
</dbReference>
<evidence type="ECO:0000256" key="11">
    <source>
        <dbReference type="ARBA" id="ARBA00022840"/>
    </source>
</evidence>
<dbReference type="GO" id="GO:0008270">
    <property type="term" value="F:zinc ion binding"/>
    <property type="evidence" value="ECO:0007669"/>
    <property type="project" value="UniProtKB-KW"/>
</dbReference>
<dbReference type="InterPro" id="IPR001841">
    <property type="entry name" value="Znf_RING"/>
</dbReference>
<dbReference type="Pfam" id="PF00271">
    <property type="entry name" value="Helicase_C"/>
    <property type="match status" value="1"/>
</dbReference>
<dbReference type="GO" id="GO:0003676">
    <property type="term" value="F:nucleic acid binding"/>
    <property type="evidence" value="ECO:0007669"/>
    <property type="project" value="InterPro"/>
</dbReference>
<evidence type="ECO:0000313" key="20">
    <source>
        <dbReference type="Proteomes" id="UP000095728"/>
    </source>
</evidence>
<dbReference type="SMART" id="SM00184">
    <property type="entry name" value="RING"/>
    <property type="match status" value="1"/>
</dbReference>
<evidence type="ECO:0000256" key="6">
    <source>
        <dbReference type="ARBA" id="ARBA00022763"/>
    </source>
</evidence>
<comment type="similarity">
    <text evidence="2">Belongs to the SNF2/RAD54 helicase family.</text>
</comment>
<dbReference type="Gene3D" id="3.30.40.10">
    <property type="entry name" value="Zinc/RING finger domain, C3HC4 (zinc finger)"/>
    <property type="match status" value="1"/>
</dbReference>
<evidence type="ECO:0000256" key="10">
    <source>
        <dbReference type="ARBA" id="ARBA00022833"/>
    </source>
</evidence>
<keyword evidence="8" id="KW-0378">Hydrolase</keyword>
<dbReference type="InParanoid" id="A0A1E5R0Y4"/>
<evidence type="ECO:0000256" key="5">
    <source>
        <dbReference type="ARBA" id="ARBA00022741"/>
    </source>
</evidence>
<dbReference type="PANTHER" id="PTHR45626">
    <property type="entry name" value="TRANSCRIPTION TERMINATION FACTOR 2-RELATED"/>
    <property type="match status" value="1"/>
</dbReference>
<dbReference type="InterPro" id="IPR050628">
    <property type="entry name" value="SNF2_RAD54_helicase_TF"/>
</dbReference>
<dbReference type="SUPFAM" id="SSF52540">
    <property type="entry name" value="P-loop containing nucleoside triphosphate hydrolases"/>
    <property type="match status" value="2"/>
</dbReference>
<comment type="caution">
    <text evidence="19">The sequence shown here is derived from an EMBL/GenBank/DDBJ whole genome shotgun (WGS) entry which is preliminary data.</text>
</comment>
<feature type="domain" description="RING-type" evidence="16">
    <location>
        <begin position="863"/>
        <end position="911"/>
    </location>
</feature>
<evidence type="ECO:0000256" key="14">
    <source>
        <dbReference type="PROSITE-ProRule" id="PRU00175"/>
    </source>
</evidence>
<dbReference type="SMART" id="SM00487">
    <property type="entry name" value="DEXDc"/>
    <property type="match status" value="1"/>
</dbReference>
<dbReference type="OrthoDB" id="2801544at2759"/>
<dbReference type="STRING" id="56408.A0A1E5R0Y4"/>
<keyword evidence="7 14" id="KW-0863">Zinc-finger</keyword>
<dbReference type="CDD" id="cd18793">
    <property type="entry name" value="SF2_C_SNF"/>
    <property type="match status" value="1"/>
</dbReference>
<evidence type="ECO:0000256" key="1">
    <source>
        <dbReference type="ARBA" id="ARBA00004123"/>
    </source>
</evidence>
<evidence type="ECO:0000256" key="3">
    <source>
        <dbReference type="ARBA" id="ARBA00013412"/>
    </source>
</evidence>
<dbReference type="Gene3D" id="3.40.50.10810">
    <property type="entry name" value="Tandem AAA-ATPase domain"/>
    <property type="match status" value="1"/>
</dbReference>
<dbReference type="GO" id="GO:0004386">
    <property type="term" value="F:helicase activity"/>
    <property type="evidence" value="ECO:0007669"/>
    <property type="project" value="UniProtKB-KW"/>
</dbReference>
<dbReference type="Proteomes" id="UP000095728">
    <property type="component" value="Unassembled WGS sequence"/>
</dbReference>
<dbReference type="InterPro" id="IPR000330">
    <property type="entry name" value="SNF2_N"/>
</dbReference>
<dbReference type="PROSITE" id="PS51194">
    <property type="entry name" value="HELICASE_CTER"/>
    <property type="match status" value="1"/>
</dbReference>
<organism evidence="19 20">
    <name type="scientific">Hanseniaspora osmophila</name>
    <dbReference type="NCBI Taxonomy" id="56408"/>
    <lineage>
        <taxon>Eukaryota</taxon>
        <taxon>Fungi</taxon>
        <taxon>Dikarya</taxon>
        <taxon>Ascomycota</taxon>
        <taxon>Saccharomycotina</taxon>
        <taxon>Saccharomycetes</taxon>
        <taxon>Saccharomycodales</taxon>
        <taxon>Saccharomycodaceae</taxon>
        <taxon>Hanseniaspora</taxon>
    </lineage>
</organism>
<dbReference type="SUPFAM" id="SSF57850">
    <property type="entry name" value="RING/U-box"/>
    <property type="match status" value="1"/>
</dbReference>
<keyword evidence="6" id="KW-0227">DNA damage</keyword>
<evidence type="ECO:0000256" key="8">
    <source>
        <dbReference type="ARBA" id="ARBA00022801"/>
    </source>
</evidence>
<keyword evidence="11" id="KW-0067">ATP-binding</keyword>
<dbReference type="InterPro" id="IPR049730">
    <property type="entry name" value="SNF2/RAD54-like_C"/>
</dbReference>
<evidence type="ECO:0000256" key="7">
    <source>
        <dbReference type="ARBA" id="ARBA00022771"/>
    </source>
</evidence>
<dbReference type="SMART" id="SM00490">
    <property type="entry name" value="HELICc"/>
    <property type="match status" value="1"/>
</dbReference>
<dbReference type="EMBL" id="LPNM01000012">
    <property type="protein sequence ID" value="OEJ80542.1"/>
    <property type="molecule type" value="Genomic_DNA"/>
</dbReference>
<evidence type="ECO:0000259" key="18">
    <source>
        <dbReference type="PROSITE" id="PS51194"/>
    </source>
</evidence>
<accession>A0A1E5R0Y4</accession>
<evidence type="ECO:0000256" key="12">
    <source>
        <dbReference type="ARBA" id="ARBA00023204"/>
    </source>
</evidence>
<dbReference type="Gene3D" id="3.40.50.300">
    <property type="entry name" value="P-loop containing nucleotide triphosphate hydrolases"/>
    <property type="match status" value="2"/>
</dbReference>
<dbReference type="Pfam" id="PF00176">
    <property type="entry name" value="SNF2-rel_dom"/>
    <property type="match status" value="1"/>
</dbReference>
<feature type="region of interest" description="Disordered" evidence="15">
    <location>
        <begin position="1"/>
        <end position="27"/>
    </location>
</feature>
<evidence type="ECO:0000256" key="9">
    <source>
        <dbReference type="ARBA" id="ARBA00022806"/>
    </source>
</evidence>
<dbReference type="InterPro" id="IPR013083">
    <property type="entry name" value="Znf_RING/FYVE/PHD"/>
</dbReference>
<dbReference type="PANTHER" id="PTHR45626:SF22">
    <property type="entry name" value="DNA REPAIR PROTEIN RAD5"/>
    <property type="match status" value="1"/>
</dbReference>
<feature type="region of interest" description="Disordered" evidence="15">
    <location>
        <begin position="274"/>
        <end position="326"/>
    </location>
</feature>
<dbReference type="InterPro" id="IPR001650">
    <property type="entry name" value="Helicase_C-like"/>
</dbReference>
<dbReference type="PROSITE" id="PS00518">
    <property type="entry name" value="ZF_RING_1"/>
    <property type="match status" value="1"/>
</dbReference>
<dbReference type="InterPro" id="IPR017907">
    <property type="entry name" value="Znf_RING_CS"/>
</dbReference>
<feature type="compositionally biased region" description="Basic and acidic residues" evidence="15">
    <location>
        <begin position="317"/>
        <end position="326"/>
    </location>
</feature>
<keyword evidence="9" id="KW-0347">Helicase</keyword>
<dbReference type="CDD" id="cd18008">
    <property type="entry name" value="DEXDc_SHPRH-like"/>
    <property type="match status" value="1"/>
</dbReference>
<evidence type="ECO:0000259" key="16">
    <source>
        <dbReference type="PROSITE" id="PS50089"/>
    </source>
</evidence>
<dbReference type="Pfam" id="PF08797">
    <property type="entry name" value="HIRAN"/>
    <property type="match status" value="1"/>
</dbReference>
<evidence type="ECO:0000256" key="2">
    <source>
        <dbReference type="ARBA" id="ARBA00007025"/>
    </source>
</evidence>
<evidence type="ECO:0000256" key="13">
    <source>
        <dbReference type="ARBA" id="ARBA00023242"/>
    </source>
</evidence>
<keyword evidence="20" id="KW-1185">Reference proteome</keyword>
<feature type="domain" description="Helicase C-terminal" evidence="18">
    <location>
        <begin position="958"/>
        <end position="1126"/>
    </location>
</feature>
<dbReference type="FunCoup" id="A0A1E5R0Y4">
    <property type="interactions" value="1037"/>
</dbReference>
<dbReference type="GO" id="GO:0006281">
    <property type="term" value="P:DNA repair"/>
    <property type="evidence" value="ECO:0007669"/>
    <property type="project" value="UniProtKB-KW"/>
</dbReference>
<dbReference type="InterPro" id="IPR038718">
    <property type="entry name" value="SNF2-like_sf"/>
</dbReference>
<dbReference type="PROSITE" id="PS50089">
    <property type="entry name" value="ZF_RING_2"/>
    <property type="match status" value="1"/>
</dbReference>
<evidence type="ECO:0000259" key="17">
    <source>
        <dbReference type="PROSITE" id="PS51192"/>
    </source>
</evidence>
<dbReference type="Pfam" id="PF14634">
    <property type="entry name" value="zf-RING_5"/>
    <property type="match status" value="1"/>
</dbReference>
<dbReference type="SMART" id="SM00910">
    <property type="entry name" value="HIRAN"/>
    <property type="match status" value="1"/>
</dbReference>
<feature type="domain" description="Helicase ATP-binding" evidence="17">
    <location>
        <begin position="465"/>
        <end position="660"/>
    </location>
</feature>
<gene>
    <name evidence="19" type="ORF">AWRI3579_g4416</name>
</gene>
<dbReference type="InterPro" id="IPR027417">
    <property type="entry name" value="P-loop_NTPase"/>
</dbReference>